<dbReference type="InterPro" id="IPR052013">
    <property type="entry name" value="Mouse_KLRs"/>
</dbReference>
<feature type="compositionally biased region" description="Polar residues" evidence="9">
    <location>
        <begin position="1"/>
        <end position="21"/>
    </location>
</feature>
<dbReference type="InterPro" id="IPR016186">
    <property type="entry name" value="C-type_lectin-like/link_sf"/>
</dbReference>
<keyword evidence="8" id="KW-0175">Coiled coil</keyword>
<evidence type="ECO:0000256" key="4">
    <source>
        <dbReference type="ARBA" id="ARBA00022989"/>
    </source>
</evidence>
<feature type="domain" description="Ly49-like N-terminal" evidence="11">
    <location>
        <begin position="41"/>
        <end position="137"/>
    </location>
</feature>
<protein>
    <recommendedName>
        <fullName evidence="11">Ly49-like N-terminal domain-containing protein</fullName>
    </recommendedName>
</protein>
<evidence type="ECO:0000256" key="2">
    <source>
        <dbReference type="ARBA" id="ARBA00022692"/>
    </source>
</evidence>
<accession>A0AAD4UGG6</accession>
<dbReference type="Gene3D" id="3.10.100.10">
    <property type="entry name" value="Mannose-Binding Protein A, subunit A"/>
    <property type="match status" value="1"/>
</dbReference>
<organism evidence="12 13">
    <name type="scientific">Ovis ammon polii</name>
    <dbReference type="NCBI Taxonomy" id="230172"/>
    <lineage>
        <taxon>Eukaryota</taxon>
        <taxon>Metazoa</taxon>
        <taxon>Chordata</taxon>
        <taxon>Craniata</taxon>
        <taxon>Vertebrata</taxon>
        <taxon>Euteleostomi</taxon>
        <taxon>Mammalia</taxon>
        <taxon>Eutheria</taxon>
        <taxon>Laurasiatheria</taxon>
        <taxon>Artiodactyla</taxon>
        <taxon>Ruminantia</taxon>
        <taxon>Pecora</taxon>
        <taxon>Bovidae</taxon>
        <taxon>Caprinae</taxon>
        <taxon>Ovis</taxon>
    </lineage>
</organism>
<dbReference type="Proteomes" id="UP001214576">
    <property type="component" value="Unassembled WGS sequence"/>
</dbReference>
<evidence type="ECO:0000256" key="3">
    <source>
        <dbReference type="ARBA" id="ARBA00022968"/>
    </source>
</evidence>
<dbReference type="PANTHER" id="PTHR46329">
    <property type="entry name" value="KILLER CELL LECTIN-LIKE RECEPTOR 2"/>
    <property type="match status" value="1"/>
</dbReference>
<keyword evidence="7" id="KW-0325">Glycoprotein</keyword>
<feature type="coiled-coil region" evidence="8">
    <location>
        <begin position="69"/>
        <end position="96"/>
    </location>
</feature>
<feature type="compositionally biased region" description="Basic and acidic residues" evidence="9">
    <location>
        <begin position="22"/>
        <end position="39"/>
    </location>
</feature>
<evidence type="ECO:0000256" key="1">
    <source>
        <dbReference type="ARBA" id="ARBA00004606"/>
    </source>
</evidence>
<reference evidence="12" key="1">
    <citation type="submission" date="2022-03" db="EMBL/GenBank/DDBJ databases">
        <title>Genomic analyses of argali, domestic sheep and their hybrids provide insights into chromosomal evolution, heterosis and genetic basis of agronomic traits.</title>
        <authorList>
            <person name="Li M."/>
        </authorList>
    </citation>
    <scope>NUCLEOTIDE SEQUENCE</scope>
    <source>
        <strain evidence="12">CAU-MHL-2022a</strain>
        <tissue evidence="12">Skin</tissue>
    </source>
</reference>
<evidence type="ECO:0000256" key="5">
    <source>
        <dbReference type="ARBA" id="ARBA00023136"/>
    </source>
</evidence>
<name>A0AAD4UGG6_OVIAM</name>
<evidence type="ECO:0000256" key="10">
    <source>
        <dbReference type="SAM" id="Phobius"/>
    </source>
</evidence>
<gene>
    <name evidence="12" type="ORF">MG293_002617</name>
</gene>
<dbReference type="GO" id="GO:0016020">
    <property type="term" value="C:membrane"/>
    <property type="evidence" value="ECO:0007669"/>
    <property type="project" value="UniProtKB-SubCell"/>
</dbReference>
<dbReference type="Pfam" id="PF08391">
    <property type="entry name" value="Ly49"/>
    <property type="match status" value="1"/>
</dbReference>
<comment type="caution">
    <text evidence="12">The sequence shown here is derived from an EMBL/GenBank/DDBJ whole genome shotgun (WGS) entry which is preliminary data.</text>
</comment>
<sequence>MSDQEVTYSTLRFLQSPSESQNRLRPDGTQRPDKTEQKESSVPWHGIAVTLGILCLLLLMTITVLGIKIFQYIQENHQQEETLRNLSQKYDATQNDNYLKKQLLTKKTSECDRLNETFQQMKGSDLVFTEKKGCYHENESSESLPNTDMMEKRVYTEVKSLGKRKRMQSRTADIKYEGVMMRTDFVPLYFPENNGKKMEYMTVTLAAPDRQTGKTFEESRKFCTNQGSHLLKIEDEDEQPSEMSQEKVVYMEPKFLYSKKKKDKRYRSYKRKGPKYKYWNGLMSRSNSDIYCNQEH</sequence>
<evidence type="ECO:0000313" key="13">
    <source>
        <dbReference type="Proteomes" id="UP001214576"/>
    </source>
</evidence>
<keyword evidence="3" id="KW-0735">Signal-anchor</keyword>
<evidence type="ECO:0000256" key="6">
    <source>
        <dbReference type="ARBA" id="ARBA00023157"/>
    </source>
</evidence>
<keyword evidence="5 10" id="KW-0472">Membrane</keyword>
<evidence type="ECO:0000256" key="9">
    <source>
        <dbReference type="SAM" id="MobiDB-lite"/>
    </source>
</evidence>
<dbReference type="PANTHER" id="PTHR46329:SF1">
    <property type="entry name" value="KILLER CELL LECTIN-LIKE RECEPTOR 2"/>
    <property type="match status" value="1"/>
</dbReference>
<dbReference type="InterPro" id="IPR013600">
    <property type="entry name" value="Ly49_N"/>
</dbReference>
<dbReference type="SUPFAM" id="SSF56436">
    <property type="entry name" value="C-type lectin-like"/>
    <property type="match status" value="1"/>
</dbReference>
<keyword evidence="6" id="KW-1015">Disulfide bond</keyword>
<evidence type="ECO:0000313" key="12">
    <source>
        <dbReference type="EMBL" id="KAI4546062.1"/>
    </source>
</evidence>
<keyword evidence="4 10" id="KW-1133">Transmembrane helix</keyword>
<keyword evidence="2 10" id="KW-0812">Transmembrane</keyword>
<comment type="subcellular location">
    <subcellularLocation>
        <location evidence="1">Membrane</location>
        <topology evidence="1">Single-pass type II membrane protein</topology>
    </subcellularLocation>
</comment>
<keyword evidence="13" id="KW-1185">Reference proteome</keyword>
<dbReference type="InterPro" id="IPR016187">
    <property type="entry name" value="CTDL_fold"/>
</dbReference>
<evidence type="ECO:0000259" key="11">
    <source>
        <dbReference type="Pfam" id="PF08391"/>
    </source>
</evidence>
<proteinExistence type="predicted"/>
<dbReference type="AlphaFoldDB" id="A0AAD4UGG6"/>
<feature type="transmembrane region" description="Helical" evidence="10">
    <location>
        <begin position="44"/>
        <end position="67"/>
    </location>
</feature>
<evidence type="ECO:0000256" key="8">
    <source>
        <dbReference type="SAM" id="Coils"/>
    </source>
</evidence>
<dbReference type="EMBL" id="JAKZEL010000002">
    <property type="protein sequence ID" value="KAI4546062.1"/>
    <property type="molecule type" value="Genomic_DNA"/>
</dbReference>
<feature type="region of interest" description="Disordered" evidence="9">
    <location>
        <begin position="1"/>
        <end position="41"/>
    </location>
</feature>
<evidence type="ECO:0000256" key="7">
    <source>
        <dbReference type="ARBA" id="ARBA00023180"/>
    </source>
</evidence>